<evidence type="ECO:0000259" key="2">
    <source>
        <dbReference type="Pfam" id="PF02316"/>
    </source>
</evidence>
<dbReference type="InterPro" id="IPR003314">
    <property type="entry name" value="Mu-type_HTH"/>
</dbReference>
<evidence type="ECO:0000313" key="4">
    <source>
        <dbReference type="Proteomes" id="UP000383122"/>
    </source>
</evidence>
<reference evidence="3 4" key="1">
    <citation type="submission" date="2019-08" db="EMBL/GenBank/DDBJ databases">
        <authorList>
            <person name="Peeters C."/>
        </authorList>
    </citation>
    <scope>NUCLEOTIDE SEQUENCE [LARGE SCALE GENOMIC DNA]</scope>
    <source>
        <strain evidence="3 4">LMG 31117</strain>
    </source>
</reference>
<dbReference type="InterPro" id="IPR036388">
    <property type="entry name" value="WH-like_DNA-bd_sf"/>
</dbReference>
<dbReference type="AlphaFoldDB" id="A0A5E5A693"/>
<feature type="domain" description="HTH Mu-type" evidence="2">
    <location>
        <begin position="3"/>
        <end position="34"/>
    </location>
</feature>
<sequence length="122" mass="13459">MKLPDLPTTKIGIAARAEREGWYSEEKTGLGGTRRVFRVPEQYFQGTSAEPGHERDQGRTEPARVDLDALRIATTALEQWLADRGQTLAPGKKAEIIAVLYDYVARGAEQGDMSRMLKALAA</sequence>
<feature type="compositionally biased region" description="Basic and acidic residues" evidence="1">
    <location>
        <begin position="51"/>
        <end position="62"/>
    </location>
</feature>
<name>A0A5E5A693_9BURK</name>
<gene>
    <name evidence="3" type="ORF">PAN31117_03051</name>
</gene>
<protein>
    <recommendedName>
        <fullName evidence="2">HTH Mu-type domain-containing protein</fullName>
    </recommendedName>
</protein>
<accession>A0A5E5A693</accession>
<dbReference type="Proteomes" id="UP000383122">
    <property type="component" value="Unassembled WGS sequence"/>
</dbReference>
<dbReference type="Pfam" id="PF02316">
    <property type="entry name" value="HTH_Tnp_Mu_1"/>
    <property type="match status" value="1"/>
</dbReference>
<evidence type="ECO:0000256" key="1">
    <source>
        <dbReference type="SAM" id="MobiDB-lite"/>
    </source>
</evidence>
<proteinExistence type="predicted"/>
<dbReference type="InterPro" id="IPR009061">
    <property type="entry name" value="DNA-bd_dom_put_sf"/>
</dbReference>
<dbReference type="SUPFAM" id="SSF46955">
    <property type="entry name" value="Putative DNA-binding domain"/>
    <property type="match status" value="1"/>
</dbReference>
<organism evidence="3 4">
    <name type="scientific">Pandoraea anapnoica</name>
    <dbReference type="NCBI Taxonomy" id="2508301"/>
    <lineage>
        <taxon>Bacteria</taxon>
        <taxon>Pseudomonadati</taxon>
        <taxon>Pseudomonadota</taxon>
        <taxon>Betaproteobacteria</taxon>
        <taxon>Burkholderiales</taxon>
        <taxon>Burkholderiaceae</taxon>
        <taxon>Pandoraea</taxon>
    </lineage>
</organism>
<evidence type="ECO:0000313" key="3">
    <source>
        <dbReference type="EMBL" id="VVE68756.1"/>
    </source>
</evidence>
<keyword evidence="4" id="KW-1185">Reference proteome</keyword>
<dbReference type="EMBL" id="CABPSP010000009">
    <property type="protein sequence ID" value="VVE68756.1"/>
    <property type="molecule type" value="Genomic_DNA"/>
</dbReference>
<feature type="region of interest" description="Disordered" evidence="1">
    <location>
        <begin position="42"/>
        <end position="62"/>
    </location>
</feature>
<dbReference type="Gene3D" id="1.10.10.10">
    <property type="entry name" value="Winged helix-like DNA-binding domain superfamily/Winged helix DNA-binding domain"/>
    <property type="match status" value="1"/>
</dbReference>